<dbReference type="AlphaFoldDB" id="A0A9P6VDY7"/>
<comment type="caution">
    <text evidence="2">The sequence shown here is derived from an EMBL/GenBank/DDBJ whole genome shotgun (WGS) entry which is preliminary data.</text>
</comment>
<evidence type="ECO:0008006" key="4">
    <source>
        <dbReference type="Google" id="ProtNLM"/>
    </source>
</evidence>
<dbReference type="OrthoDB" id="2328924at2759"/>
<dbReference type="InterPro" id="IPR008775">
    <property type="entry name" value="Phytyl_CoA_dOase-like"/>
</dbReference>
<evidence type="ECO:0000256" key="1">
    <source>
        <dbReference type="SAM" id="MobiDB-lite"/>
    </source>
</evidence>
<protein>
    <recommendedName>
        <fullName evidence="4">Phytanoyl-CoA dioxygenase</fullName>
    </recommendedName>
</protein>
<feature type="region of interest" description="Disordered" evidence="1">
    <location>
        <begin position="1"/>
        <end position="21"/>
    </location>
</feature>
<keyword evidence="3" id="KW-1185">Reference proteome</keyword>
<dbReference type="Proteomes" id="UP000785200">
    <property type="component" value="Unassembled WGS sequence"/>
</dbReference>
<dbReference type="Pfam" id="PF05721">
    <property type="entry name" value="PhyH"/>
    <property type="match status" value="1"/>
</dbReference>
<name>A0A9P6VDY7_9HELO</name>
<proteinExistence type="predicted"/>
<feature type="compositionally biased region" description="Polar residues" evidence="1">
    <location>
        <begin position="1"/>
        <end position="16"/>
    </location>
</feature>
<dbReference type="PANTHER" id="PTHR40128:SF1">
    <property type="entry name" value="PHYTANOYL-COA HYDROXYLASE"/>
    <property type="match status" value="1"/>
</dbReference>
<gene>
    <name evidence="2" type="ORF">D0Z07_7750</name>
</gene>
<reference evidence="2" key="1">
    <citation type="submission" date="2019-07" db="EMBL/GenBank/DDBJ databases">
        <title>Hyphodiscus hymeniophilus genome sequencing and assembly.</title>
        <authorList>
            <person name="Kramer G."/>
            <person name="Nodwell J."/>
        </authorList>
    </citation>
    <scope>NUCLEOTIDE SEQUENCE</scope>
    <source>
        <strain evidence="2">ATCC 34498</strain>
    </source>
</reference>
<dbReference type="Gene3D" id="2.60.120.620">
    <property type="entry name" value="q2cbj1_9rhob like domain"/>
    <property type="match status" value="1"/>
</dbReference>
<dbReference type="SUPFAM" id="SSF51197">
    <property type="entry name" value="Clavaminate synthase-like"/>
    <property type="match status" value="1"/>
</dbReference>
<dbReference type="EMBL" id="VNKQ01000017">
    <property type="protein sequence ID" value="KAG0645873.1"/>
    <property type="molecule type" value="Genomic_DNA"/>
</dbReference>
<accession>A0A9P6VDY7</accession>
<dbReference type="PANTHER" id="PTHR40128">
    <property type="entry name" value="EXPRESSED PROTEIN"/>
    <property type="match status" value="1"/>
</dbReference>
<evidence type="ECO:0000313" key="3">
    <source>
        <dbReference type="Proteomes" id="UP000785200"/>
    </source>
</evidence>
<sequence>MSFTIQQPVDATQETDGANRTDYVKLKSTGGPIHESIGSLRSFSKDTPIEDLREAYKKDGYIWVKGLLPVEDVLKCRESYFTYLSDTGLLKNGTSPRDGIYCGADWRMWIGPGKLRRKFGQVQDTAYTRKMIAAHSASWYQEFCDHPDMKNFIERFSGWSNASLLRRSLLRPNIPGGEITQVHYDQIFLRAGPPTSLTTWVPIGDCPMEGGGLLYLENSVSLGQRLEQHFKAAAADLTDEERISAFNKTMMDTGYLEKDAGKFSKLWGRRWLAADYKAGDVVIHNPYMIHCSALNEHPDGVIRLATDLRYFETGTPHDTRWEKVWTVSICI</sequence>
<organism evidence="2 3">
    <name type="scientific">Hyphodiscus hymeniophilus</name>
    <dbReference type="NCBI Taxonomy" id="353542"/>
    <lineage>
        <taxon>Eukaryota</taxon>
        <taxon>Fungi</taxon>
        <taxon>Dikarya</taxon>
        <taxon>Ascomycota</taxon>
        <taxon>Pezizomycotina</taxon>
        <taxon>Leotiomycetes</taxon>
        <taxon>Helotiales</taxon>
        <taxon>Hyphodiscaceae</taxon>
        <taxon>Hyphodiscus</taxon>
    </lineage>
</organism>
<evidence type="ECO:0000313" key="2">
    <source>
        <dbReference type="EMBL" id="KAG0645873.1"/>
    </source>
</evidence>